<dbReference type="PANTHER" id="PTHR43787:SF11">
    <property type="entry name" value="UPF0026 PROTEIN SLR1464"/>
    <property type="match status" value="1"/>
</dbReference>
<dbReference type="InterPro" id="IPR058240">
    <property type="entry name" value="rSAM_sf"/>
</dbReference>
<comment type="cofactor">
    <cofactor evidence="1">
        <name>[4Fe-4S] cluster</name>
        <dbReference type="ChEBI" id="CHEBI:49883"/>
    </cofactor>
</comment>
<dbReference type="SUPFAM" id="SSF102114">
    <property type="entry name" value="Radical SAM enzymes"/>
    <property type="match status" value="1"/>
</dbReference>
<dbReference type="Gene3D" id="3.20.20.70">
    <property type="entry name" value="Aldolase class I"/>
    <property type="match status" value="1"/>
</dbReference>
<dbReference type="GO" id="GO:0051539">
    <property type="term" value="F:4 iron, 4 sulfur cluster binding"/>
    <property type="evidence" value="ECO:0007669"/>
    <property type="project" value="UniProtKB-KW"/>
</dbReference>
<keyword evidence="6" id="KW-0411">Iron-sulfur</keyword>
<dbReference type="SFLD" id="SFLDG01067">
    <property type="entry name" value="SPASM/twitch_domain_containing"/>
    <property type="match status" value="1"/>
</dbReference>
<sequence>MRYIFGPVPSRRLGSSLGIDIVPHKTCNLDCLYCEVGKTTRLTNKLSSYIDIEIMLKELEQSYSQLKDHIDVVTITGAGEPTLNSDLHIIIKEIKKIVSHPIAILTNSTLIDDDSVQKALMDLDIIVPSVDAISLEVIKKINRPHKRLDWNNILKALKDFSNKYNGKIFIETLFVKGINDNEEELNRLADYFKELKYTKIQLNTVFRPPAYPNTRGLTGMELLDIAIFFRKKGLLVEPVGNFVKEIPPHVSNNLKDTIITLLKMRPCTMEELKLLFSINENEIENLLKDIEIIEKKSYINETYLIARNK</sequence>
<organism evidence="9 10">
    <name type="scientific">Calditerrivibrio nitroreducens</name>
    <dbReference type="NCBI Taxonomy" id="477976"/>
    <lineage>
        <taxon>Bacteria</taxon>
        <taxon>Pseudomonadati</taxon>
        <taxon>Deferribacterota</taxon>
        <taxon>Deferribacteres</taxon>
        <taxon>Deferribacterales</taxon>
        <taxon>Calditerrivibrionaceae</taxon>
    </lineage>
</organism>
<dbReference type="PANTHER" id="PTHR43787">
    <property type="entry name" value="FEMO COFACTOR BIOSYNTHESIS PROTEIN NIFB-RELATED"/>
    <property type="match status" value="1"/>
</dbReference>
<evidence type="ECO:0000256" key="2">
    <source>
        <dbReference type="ARBA" id="ARBA00022485"/>
    </source>
</evidence>
<dbReference type="SMART" id="SM00729">
    <property type="entry name" value="Elp3"/>
    <property type="match status" value="1"/>
</dbReference>
<dbReference type="AlphaFoldDB" id="A0A2J6WRD2"/>
<dbReference type="SFLD" id="SFLDG01083">
    <property type="entry name" value="Uncharacterised_Radical_SAM_Su"/>
    <property type="match status" value="1"/>
</dbReference>
<dbReference type="InterPro" id="IPR013785">
    <property type="entry name" value="Aldolase_TIM"/>
</dbReference>
<keyword evidence="5" id="KW-0408">Iron</keyword>
<dbReference type="InterPro" id="IPR006638">
    <property type="entry name" value="Elp3/MiaA/NifB-like_rSAM"/>
</dbReference>
<evidence type="ECO:0000259" key="8">
    <source>
        <dbReference type="PROSITE" id="PS51918"/>
    </source>
</evidence>
<dbReference type="InterPro" id="IPR040084">
    <property type="entry name" value="GTPase_Obg"/>
</dbReference>
<dbReference type="Pfam" id="PF04055">
    <property type="entry name" value="Radical_SAM"/>
    <property type="match status" value="1"/>
</dbReference>
<dbReference type="EMBL" id="PNIN01000010">
    <property type="protein sequence ID" value="PMP72935.1"/>
    <property type="molecule type" value="Genomic_DNA"/>
</dbReference>
<proteinExistence type="predicted"/>
<gene>
    <name evidence="9" type="ORF">C0187_00605</name>
</gene>
<dbReference type="Proteomes" id="UP000242881">
    <property type="component" value="Unassembled WGS sequence"/>
</dbReference>
<comment type="caution">
    <text evidence="9">The sequence shown here is derived from an EMBL/GenBank/DDBJ whole genome shotgun (WGS) entry which is preliminary data.</text>
</comment>
<evidence type="ECO:0000256" key="6">
    <source>
        <dbReference type="ARBA" id="ARBA00023014"/>
    </source>
</evidence>
<dbReference type="InterPro" id="IPR007197">
    <property type="entry name" value="rSAM"/>
</dbReference>
<evidence type="ECO:0000313" key="9">
    <source>
        <dbReference type="EMBL" id="PMP72935.1"/>
    </source>
</evidence>
<keyword evidence="3" id="KW-0949">S-adenosyl-L-methionine</keyword>
<name>A0A2J6WRD2_9BACT</name>
<dbReference type="GO" id="GO:0003824">
    <property type="term" value="F:catalytic activity"/>
    <property type="evidence" value="ECO:0007669"/>
    <property type="project" value="InterPro"/>
</dbReference>
<keyword evidence="4" id="KW-0479">Metal-binding</keyword>
<feature type="coiled-coil region" evidence="7">
    <location>
        <begin position="269"/>
        <end position="296"/>
    </location>
</feature>
<evidence type="ECO:0000256" key="5">
    <source>
        <dbReference type="ARBA" id="ARBA00023004"/>
    </source>
</evidence>
<dbReference type="CDD" id="cd01335">
    <property type="entry name" value="Radical_SAM"/>
    <property type="match status" value="1"/>
</dbReference>
<accession>A0A2J6WRD2</accession>
<keyword evidence="2" id="KW-0004">4Fe-4S</keyword>
<dbReference type="PROSITE" id="PS51918">
    <property type="entry name" value="RADICAL_SAM"/>
    <property type="match status" value="1"/>
</dbReference>
<dbReference type="RefSeq" id="WP_424606071.1">
    <property type="nucleotide sequence ID" value="NZ_JBNAVA010000010.1"/>
</dbReference>
<protein>
    <submittedName>
        <fullName evidence="9">Radical SAM protein</fullName>
    </submittedName>
</protein>
<evidence type="ECO:0000256" key="4">
    <source>
        <dbReference type="ARBA" id="ARBA00022723"/>
    </source>
</evidence>
<keyword evidence="7" id="KW-0175">Coiled coil</keyword>
<reference evidence="9 10" key="1">
    <citation type="submission" date="2018-01" db="EMBL/GenBank/DDBJ databases">
        <title>Metagenomic assembled genomes from two thermal pools in the Uzon Caldera, Kamchatka, Russia.</title>
        <authorList>
            <person name="Wilkins L."/>
            <person name="Ettinger C."/>
        </authorList>
    </citation>
    <scope>NUCLEOTIDE SEQUENCE [LARGE SCALE GENOMIC DNA]</scope>
    <source>
        <strain evidence="9">ZAV-05</strain>
    </source>
</reference>
<evidence type="ECO:0000256" key="7">
    <source>
        <dbReference type="SAM" id="Coils"/>
    </source>
</evidence>
<evidence type="ECO:0000256" key="3">
    <source>
        <dbReference type="ARBA" id="ARBA00022691"/>
    </source>
</evidence>
<feature type="domain" description="Radical SAM core" evidence="8">
    <location>
        <begin position="13"/>
        <end position="245"/>
    </location>
</feature>
<evidence type="ECO:0000256" key="1">
    <source>
        <dbReference type="ARBA" id="ARBA00001966"/>
    </source>
</evidence>
<dbReference type="SFLD" id="SFLDS00029">
    <property type="entry name" value="Radical_SAM"/>
    <property type="match status" value="1"/>
</dbReference>
<evidence type="ECO:0000313" key="10">
    <source>
        <dbReference type="Proteomes" id="UP000242881"/>
    </source>
</evidence>
<dbReference type="GO" id="GO:0046872">
    <property type="term" value="F:metal ion binding"/>
    <property type="evidence" value="ECO:0007669"/>
    <property type="project" value="UniProtKB-KW"/>
</dbReference>